<evidence type="ECO:0000256" key="2">
    <source>
        <dbReference type="ARBA" id="ARBA00023239"/>
    </source>
</evidence>
<evidence type="ECO:0000259" key="6">
    <source>
        <dbReference type="Pfam" id="PF04127"/>
    </source>
</evidence>
<comment type="cofactor">
    <cofactor evidence="3">
        <name>Mg(2+)</name>
        <dbReference type="ChEBI" id="CHEBI:18420"/>
    </cofactor>
</comment>
<dbReference type="PANTHER" id="PTHR14359">
    <property type="entry name" value="HOMO-OLIGOMERIC FLAVIN CONTAINING CYS DECARBOXYLASE FAMILY"/>
    <property type="match status" value="1"/>
</dbReference>
<dbReference type="GO" id="GO:0015937">
    <property type="term" value="P:coenzyme A biosynthetic process"/>
    <property type="evidence" value="ECO:0007669"/>
    <property type="project" value="UniProtKB-UniRule"/>
</dbReference>
<dbReference type="NCBIfam" id="TIGR00521">
    <property type="entry name" value="coaBC_dfp"/>
    <property type="match status" value="1"/>
</dbReference>
<dbReference type="GO" id="GO:0010181">
    <property type="term" value="F:FMN binding"/>
    <property type="evidence" value="ECO:0007669"/>
    <property type="project" value="UniProtKB-UniRule"/>
</dbReference>
<comment type="function">
    <text evidence="4">Catalyzes two steps in the biosynthesis of coenzyme A. In the first step cysteine is conjugated to 4'-phosphopantothenate to form 4-phosphopantothenoylcysteine, in the latter compound is decarboxylated to form 4'-phosphopantotheine.</text>
</comment>
<comment type="pathway">
    <text evidence="3 4">Cofactor biosynthesis; coenzyme A biosynthesis; CoA from (R)-pantothenate: step 3/5.</text>
</comment>
<reference evidence="7 8" key="1">
    <citation type="submission" date="2017-11" db="EMBL/GenBank/DDBJ databases">
        <title>Taxonomic description and genome sequences of Spirosoma HA7 sp. nov., isolated from pollen microhabitat of Corylus avellana.</title>
        <authorList>
            <person name="Ambika Manirajan B."/>
            <person name="Suarez C."/>
            <person name="Ratering S."/>
            <person name="Geissler-Plaum R."/>
            <person name="Cardinale M."/>
            <person name="Sylvia S."/>
        </authorList>
    </citation>
    <scope>NUCLEOTIDE SEQUENCE [LARGE SCALE GENOMIC DNA]</scope>
    <source>
        <strain evidence="7 8">HA7</strain>
    </source>
</reference>
<protein>
    <recommendedName>
        <fullName evidence="3">Coenzyme A biosynthesis bifunctional protein CoaBC</fullName>
    </recommendedName>
    <alternativeName>
        <fullName evidence="3">DNA/pantothenate metabolism flavoprotein</fullName>
    </alternativeName>
    <alternativeName>
        <fullName evidence="3">Phosphopantothenoylcysteine synthetase/decarboxylase</fullName>
        <shortName evidence="3">PPCS-PPCDC</shortName>
    </alternativeName>
    <domain>
        <recommendedName>
            <fullName evidence="3">Phosphopantothenoylcysteine decarboxylase</fullName>
            <shortName evidence="3">PPC decarboxylase</shortName>
            <shortName evidence="3">PPC-DC</shortName>
            <ecNumber evidence="3">4.1.1.36</ecNumber>
        </recommendedName>
        <alternativeName>
            <fullName evidence="3">CoaC</fullName>
        </alternativeName>
    </domain>
    <domain>
        <recommendedName>
            <fullName evidence="3">Phosphopantothenate--cysteine ligase</fullName>
            <ecNumber evidence="3">6.3.2.5</ecNumber>
        </recommendedName>
        <alternativeName>
            <fullName evidence="3">CoaB</fullName>
        </alternativeName>
        <alternativeName>
            <fullName evidence="3">Phosphopantothenoylcysteine synthetase</fullName>
            <shortName evidence="3">PPC synthetase</shortName>
            <shortName evidence="3">PPC-S</shortName>
        </alternativeName>
    </domain>
</protein>
<dbReference type="KEGG" id="spir:CWM47_07020"/>
<feature type="region of interest" description="Phosphopantothenoylcysteine decarboxylase" evidence="3">
    <location>
        <begin position="1"/>
        <end position="201"/>
    </location>
</feature>
<dbReference type="Proteomes" id="UP000232883">
    <property type="component" value="Chromosome"/>
</dbReference>
<dbReference type="PANTHER" id="PTHR14359:SF6">
    <property type="entry name" value="PHOSPHOPANTOTHENOYLCYSTEINE DECARBOXYLASE"/>
    <property type="match status" value="1"/>
</dbReference>
<dbReference type="Gene3D" id="3.40.50.1950">
    <property type="entry name" value="Flavin prenyltransferase-like"/>
    <property type="match status" value="1"/>
</dbReference>
<name>A0A2K8YVH3_9BACT</name>
<dbReference type="InterPro" id="IPR007085">
    <property type="entry name" value="DNA/pantothenate-metab_flavo_C"/>
</dbReference>
<evidence type="ECO:0000313" key="8">
    <source>
        <dbReference type="Proteomes" id="UP000232883"/>
    </source>
</evidence>
<feature type="binding site" evidence="3">
    <location>
        <position position="354"/>
    </location>
    <ligand>
        <name>CTP</name>
        <dbReference type="ChEBI" id="CHEBI:37563"/>
    </ligand>
</feature>
<evidence type="ECO:0000256" key="1">
    <source>
        <dbReference type="ARBA" id="ARBA00022793"/>
    </source>
</evidence>
<dbReference type="OrthoDB" id="9802554at2"/>
<comment type="cofactor">
    <cofactor evidence="3">
        <name>FMN</name>
        <dbReference type="ChEBI" id="CHEBI:58210"/>
    </cofactor>
    <text evidence="3">Binds 1 FMN per subunit.</text>
</comment>
<feature type="region of interest" description="Phosphopantothenate--cysteine ligase" evidence="3">
    <location>
        <begin position="202"/>
        <end position="410"/>
    </location>
</feature>
<comment type="similarity">
    <text evidence="3 4">In the C-terminal section; belongs to the PPC synthetase family.</text>
</comment>
<gene>
    <name evidence="3 7" type="primary">coaBC</name>
    <name evidence="7" type="ORF">CWM47_07020</name>
</gene>
<feature type="binding site" evidence="3">
    <location>
        <position position="350"/>
    </location>
    <ligand>
        <name>CTP</name>
        <dbReference type="ChEBI" id="CHEBI:37563"/>
    </ligand>
</feature>
<dbReference type="UniPathway" id="UPA00241">
    <property type="reaction ID" value="UER00353"/>
</dbReference>
<dbReference type="GO" id="GO:0015941">
    <property type="term" value="P:pantothenate catabolic process"/>
    <property type="evidence" value="ECO:0007669"/>
    <property type="project" value="InterPro"/>
</dbReference>
<dbReference type="GO" id="GO:0004633">
    <property type="term" value="F:phosphopantothenoylcysteine decarboxylase activity"/>
    <property type="evidence" value="ECO:0007669"/>
    <property type="project" value="UniProtKB-UniRule"/>
</dbReference>
<dbReference type="Pfam" id="PF04127">
    <property type="entry name" value="DFP"/>
    <property type="match status" value="1"/>
</dbReference>
<dbReference type="InterPro" id="IPR005252">
    <property type="entry name" value="CoaBC"/>
</dbReference>
<keyword evidence="1 3" id="KW-0210">Decarboxylase</keyword>
<feature type="domain" description="DNA/pantothenate metabolism flavoprotein C-terminal" evidence="6">
    <location>
        <begin position="197"/>
        <end position="408"/>
    </location>
</feature>
<accession>A0A2K8YVH3</accession>
<evidence type="ECO:0000256" key="4">
    <source>
        <dbReference type="RuleBase" id="RU364078"/>
    </source>
</evidence>
<keyword evidence="3" id="KW-0460">Magnesium</keyword>
<dbReference type="Gene3D" id="3.40.50.10300">
    <property type="entry name" value="CoaB-like"/>
    <property type="match status" value="1"/>
</dbReference>
<comment type="catalytic activity">
    <reaction evidence="3 4">
        <text>(R)-4'-phosphopantothenate + L-cysteine + CTP = N-[(R)-4-phosphopantothenoyl]-L-cysteine + CMP + diphosphate + H(+)</text>
        <dbReference type="Rhea" id="RHEA:19397"/>
        <dbReference type="ChEBI" id="CHEBI:10986"/>
        <dbReference type="ChEBI" id="CHEBI:15378"/>
        <dbReference type="ChEBI" id="CHEBI:33019"/>
        <dbReference type="ChEBI" id="CHEBI:35235"/>
        <dbReference type="ChEBI" id="CHEBI:37563"/>
        <dbReference type="ChEBI" id="CHEBI:59458"/>
        <dbReference type="ChEBI" id="CHEBI:60377"/>
        <dbReference type="EC" id="6.3.2.5"/>
    </reaction>
</comment>
<sequence length="410" mass="44202">MSIEGKRILLGVTGSISAYKSALLVRLLVKAGADVQVVMTESAQQFITPLTLATLSKRPVLSTFVNTNSDRSGDGSWNNHVELGLWADAFVIAPASAHTLARCAAGLCSDLLAAVYLSARCPVFFAPAMDVDMYQHPSTVENLRRLNSFGNHIIRAEHGELASGLIGEGRLAEPETILQTLYDFWAKQESTEAVQALSGKRVLITAGPTQEPIDPVRYISNHSTGKMGYAIARAFVQAGANVTLVSGPTALPLPAPAVTRINVRTAQEMFGATQEAFANADIIVLSAAVADYTPAHPADRKIKKKETSFSLELTKTTDIAATLGAQKQPGQLMMGFALETDNERENALKKLYAKNLDWIVLNSLRDSGAGFGHDTNKITVIDKEEQTYEFALKSKDEVAQDLVSLVIKSL</sequence>
<dbReference type="GO" id="GO:0046872">
    <property type="term" value="F:metal ion binding"/>
    <property type="evidence" value="ECO:0007669"/>
    <property type="project" value="UniProtKB-KW"/>
</dbReference>
<comment type="pathway">
    <text evidence="3 4">Cofactor biosynthesis; coenzyme A biosynthesis; CoA from (R)-pantothenate: step 2/5.</text>
</comment>
<dbReference type="SUPFAM" id="SSF102645">
    <property type="entry name" value="CoaB-like"/>
    <property type="match status" value="1"/>
</dbReference>
<comment type="similarity">
    <text evidence="3 4">In the N-terminal section; belongs to the HFCD (homo-oligomeric flavin containing Cys decarboxylase) superfamily.</text>
</comment>
<dbReference type="GO" id="GO:0004632">
    <property type="term" value="F:phosphopantothenate--cysteine ligase activity"/>
    <property type="evidence" value="ECO:0007669"/>
    <property type="project" value="UniProtKB-UniRule"/>
</dbReference>
<keyword evidence="3 4" id="KW-0436">Ligase</keyword>
<feature type="binding site" evidence="3">
    <location>
        <position position="291"/>
    </location>
    <ligand>
        <name>CTP</name>
        <dbReference type="ChEBI" id="CHEBI:37563"/>
    </ligand>
</feature>
<keyword evidence="3" id="KW-0479">Metal-binding</keyword>
<comment type="catalytic activity">
    <reaction evidence="3 4">
        <text>N-[(R)-4-phosphopantothenoyl]-L-cysteine + H(+) = (R)-4'-phosphopantetheine + CO2</text>
        <dbReference type="Rhea" id="RHEA:16793"/>
        <dbReference type="ChEBI" id="CHEBI:15378"/>
        <dbReference type="ChEBI" id="CHEBI:16526"/>
        <dbReference type="ChEBI" id="CHEBI:59458"/>
        <dbReference type="ChEBI" id="CHEBI:61723"/>
        <dbReference type="EC" id="4.1.1.36"/>
    </reaction>
</comment>
<dbReference type="EMBL" id="CP025096">
    <property type="protein sequence ID" value="AUD01589.1"/>
    <property type="molecule type" value="Genomic_DNA"/>
</dbReference>
<keyword evidence="3" id="KW-0511">Multifunctional enzyme</keyword>
<dbReference type="InterPro" id="IPR035929">
    <property type="entry name" value="CoaB-like_sf"/>
</dbReference>
<dbReference type="HAMAP" id="MF_02225">
    <property type="entry name" value="CoaBC"/>
    <property type="match status" value="1"/>
</dbReference>
<dbReference type="RefSeq" id="WP_100987310.1">
    <property type="nucleotide sequence ID" value="NZ_CP025096.1"/>
</dbReference>
<evidence type="ECO:0000313" key="7">
    <source>
        <dbReference type="EMBL" id="AUD01589.1"/>
    </source>
</evidence>
<keyword evidence="2 3" id="KW-0456">Lyase</keyword>
<dbReference type="EC" id="6.3.2.5" evidence="3"/>
<keyword evidence="3 4" id="KW-0288">FMN</keyword>
<evidence type="ECO:0000259" key="5">
    <source>
        <dbReference type="Pfam" id="PF02441"/>
    </source>
</evidence>
<comment type="function">
    <text evidence="3">Catalyzes two sequential steps in the biosynthesis of coenzyme A. In the first step cysteine is conjugated to 4'-phosphopantothenate to form 4-phosphopantothenoylcysteine. In the second step the latter compound is decarboxylated to form 4'-phosphopantotheine.</text>
</comment>
<feature type="binding site" evidence="3">
    <location>
        <position position="301"/>
    </location>
    <ligand>
        <name>CTP</name>
        <dbReference type="ChEBI" id="CHEBI:37563"/>
    </ligand>
</feature>
<dbReference type="AlphaFoldDB" id="A0A2K8YVH3"/>
<dbReference type="Pfam" id="PF02441">
    <property type="entry name" value="Flavoprotein"/>
    <property type="match status" value="1"/>
</dbReference>
<dbReference type="SUPFAM" id="SSF52507">
    <property type="entry name" value="Homo-oligomeric flavin-containing Cys decarboxylases, HFCD"/>
    <property type="match status" value="1"/>
</dbReference>
<evidence type="ECO:0000256" key="3">
    <source>
        <dbReference type="HAMAP-Rule" id="MF_02225"/>
    </source>
</evidence>
<comment type="caution">
    <text evidence="3">Lacks conserved residue(s) required for the propagation of feature annotation.</text>
</comment>
<dbReference type="InterPro" id="IPR036551">
    <property type="entry name" value="Flavin_trans-like"/>
</dbReference>
<organism evidence="7 8">
    <name type="scientific">Spirosoma pollinicola</name>
    <dbReference type="NCBI Taxonomy" id="2057025"/>
    <lineage>
        <taxon>Bacteria</taxon>
        <taxon>Pseudomonadati</taxon>
        <taxon>Bacteroidota</taxon>
        <taxon>Cytophagia</taxon>
        <taxon>Cytophagales</taxon>
        <taxon>Cytophagaceae</taxon>
        <taxon>Spirosoma</taxon>
    </lineage>
</organism>
<keyword evidence="8" id="KW-1185">Reference proteome</keyword>
<dbReference type="EC" id="4.1.1.36" evidence="3"/>
<dbReference type="GO" id="GO:0071513">
    <property type="term" value="C:phosphopantothenoylcysteine decarboxylase complex"/>
    <property type="evidence" value="ECO:0007669"/>
    <property type="project" value="TreeGrafter"/>
</dbReference>
<feature type="binding site" evidence="3">
    <location>
        <position position="336"/>
    </location>
    <ligand>
        <name>CTP</name>
        <dbReference type="ChEBI" id="CHEBI:37563"/>
    </ligand>
</feature>
<dbReference type="InterPro" id="IPR003382">
    <property type="entry name" value="Flavoprotein"/>
</dbReference>
<feature type="domain" description="Flavoprotein" evidence="5">
    <location>
        <begin position="6"/>
        <end position="183"/>
    </location>
</feature>
<keyword evidence="3 4" id="KW-0285">Flavoprotein</keyword>
<proteinExistence type="inferred from homology"/>